<dbReference type="OrthoDB" id="6784133at2759"/>
<feature type="region of interest" description="Disordered" evidence="1">
    <location>
        <begin position="126"/>
        <end position="151"/>
    </location>
</feature>
<gene>
    <name evidence="2" type="ORF">MELIAE_LOCUS9017</name>
</gene>
<evidence type="ECO:0000313" key="2">
    <source>
        <dbReference type="EMBL" id="CAH0558757.1"/>
    </source>
</evidence>
<sequence>MSTCSKCVKTWSSKELFNCDDCRSVNCISCSGLTATELKVMELKKKTKLFRCGECTANTYTKKDVNELKLKIEYLEKEISMLKEQVSDKNIIISDKTKIITLQEEKLGKNQFKHEIQKTNIKKSDKETITQPHQKEDNNKKENFTETQNKTNKGNLYSTITKTSYEELANAQATKTSQLININNDILLENKTTKKTIKKKKINYGSNKVDRKFQGTPKKIWLFISRVNKDVSKNDIIEFLTDKPNLREREFIVEEVQVNRTETKCFKVGADYDLLEVIYKPDFWPNGIGYSRYYFPKEHNKGTFNGNSFSCLILKIVVKSCFGSNLDMDCNEKIQQFLKDFLELQINVTPKLHAIFIHIHKFCLLKNCGLGKFSLSFGGRT</sequence>
<dbReference type="Proteomes" id="UP001154078">
    <property type="component" value="Chromosome 6"/>
</dbReference>
<organism evidence="2 3">
    <name type="scientific">Brassicogethes aeneus</name>
    <name type="common">Rape pollen beetle</name>
    <name type="synonym">Meligethes aeneus</name>
    <dbReference type="NCBI Taxonomy" id="1431903"/>
    <lineage>
        <taxon>Eukaryota</taxon>
        <taxon>Metazoa</taxon>
        <taxon>Ecdysozoa</taxon>
        <taxon>Arthropoda</taxon>
        <taxon>Hexapoda</taxon>
        <taxon>Insecta</taxon>
        <taxon>Pterygota</taxon>
        <taxon>Neoptera</taxon>
        <taxon>Endopterygota</taxon>
        <taxon>Coleoptera</taxon>
        <taxon>Polyphaga</taxon>
        <taxon>Cucujiformia</taxon>
        <taxon>Nitidulidae</taxon>
        <taxon>Meligethinae</taxon>
        <taxon>Brassicogethes</taxon>
    </lineage>
</organism>
<dbReference type="AlphaFoldDB" id="A0A9P0FIU1"/>
<evidence type="ECO:0000313" key="3">
    <source>
        <dbReference type="Proteomes" id="UP001154078"/>
    </source>
</evidence>
<evidence type="ECO:0000256" key="1">
    <source>
        <dbReference type="SAM" id="MobiDB-lite"/>
    </source>
</evidence>
<name>A0A9P0FIU1_BRAAE</name>
<dbReference type="EMBL" id="OV121137">
    <property type="protein sequence ID" value="CAH0558757.1"/>
    <property type="molecule type" value="Genomic_DNA"/>
</dbReference>
<keyword evidence="3" id="KW-1185">Reference proteome</keyword>
<proteinExistence type="predicted"/>
<accession>A0A9P0FIU1</accession>
<feature type="compositionally biased region" description="Basic and acidic residues" evidence="1">
    <location>
        <begin position="126"/>
        <end position="144"/>
    </location>
</feature>
<reference evidence="2" key="1">
    <citation type="submission" date="2021-12" db="EMBL/GenBank/DDBJ databases">
        <authorList>
            <person name="King R."/>
        </authorList>
    </citation>
    <scope>NUCLEOTIDE SEQUENCE</scope>
</reference>
<protein>
    <submittedName>
        <fullName evidence="2">Uncharacterized protein</fullName>
    </submittedName>
</protein>